<accession>A0ABP0Y6M9</accession>
<sequence length="104" mass="11179">MSETAPPPPLSFFLGKETTKHAAVLLRRNLDGILPATADGTTAVTCGGVLALDLLKNRVSFKKLILIQASDDPIKKALFLLAFAGTLSRRGCEHTSGGRRECDW</sequence>
<dbReference type="Proteomes" id="UP001642487">
    <property type="component" value="Chromosome 2"/>
</dbReference>
<keyword evidence="2" id="KW-1185">Reference proteome</keyword>
<organism evidence="1 2">
    <name type="scientific">Citrullus colocynthis</name>
    <name type="common">colocynth</name>
    <dbReference type="NCBI Taxonomy" id="252529"/>
    <lineage>
        <taxon>Eukaryota</taxon>
        <taxon>Viridiplantae</taxon>
        <taxon>Streptophyta</taxon>
        <taxon>Embryophyta</taxon>
        <taxon>Tracheophyta</taxon>
        <taxon>Spermatophyta</taxon>
        <taxon>Magnoliopsida</taxon>
        <taxon>eudicotyledons</taxon>
        <taxon>Gunneridae</taxon>
        <taxon>Pentapetalae</taxon>
        <taxon>rosids</taxon>
        <taxon>fabids</taxon>
        <taxon>Cucurbitales</taxon>
        <taxon>Cucurbitaceae</taxon>
        <taxon>Benincaseae</taxon>
        <taxon>Citrullus</taxon>
    </lineage>
</organism>
<reference evidence="1 2" key="1">
    <citation type="submission" date="2024-03" db="EMBL/GenBank/DDBJ databases">
        <authorList>
            <person name="Gkanogiannis A."/>
            <person name="Becerra Lopez-Lavalle L."/>
        </authorList>
    </citation>
    <scope>NUCLEOTIDE SEQUENCE [LARGE SCALE GENOMIC DNA]</scope>
</reference>
<evidence type="ECO:0000313" key="2">
    <source>
        <dbReference type="Proteomes" id="UP001642487"/>
    </source>
</evidence>
<dbReference type="EMBL" id="OZ021736">
    <property type="protein sequence ID" value="CAK9314555.1"/>
    <property type="molecule type" value="Genomic_DNA"/>
</dbReference>
<evidence type="ECO:0000313" key="1">
    <source>
        <dbReference type="EMBL" id="CAK9314555.1"/>
    </source>
</evidence>
<protein>
    <submittedName>
        <fullName evidence="1">Uncharacterized protein</fullName>
    </submittedName>
</protein>
<name>A0ABP0Y6M9_9ROSI</name>
<gene>
    <name evidence="1" type="ORF">CITCOLO1_LOCUS6315</name>
</gene>
<proteinExistence type="predicted"/>